<dbReference type="SUPFAM" id="SSF56112">
    <property type="entry name" value="Protein kinase-like (PK-like)"/>
    <property type="match status" value="1"/>
</dbReference>
<keyword evidence="1 8" id="KW-0808">Transferase</keyword>
<dbReference type="Proteomes" id="UP000282386">
    <property type="component" value="Chromosome"/>
</dbReference>
<dbReference type="Gene3D" id="3.30.200.20">
    <property type="entry name" value="Phosphorylase Kinase, domain 1"/>
    <property type="match status" value="1"/>
</dbReference>
<feature type="domain" description="Protein kinase" evidence="7">
    <location>
        <begin position="34"/>
        <end position="302"/>
    </location>
</feature>
<dbReference type="Gene3D" id="1.10.510.10">
    <property type="entry name" value="Transferase(Phosphotransferase) domain 1"/>
    <property type="match status" value="1"/>
</dbReference>
<dbReference type="PANTHER" id="PTHR43289:SF34">
    <property type="entry name" value="SERINE_THREONINE-PROTEIN KINASE YBDM-RELATED"/>
    <property type="match status" value="1"/>
</dbReference>
<accession>A0A7Z9A393</accession>
<dbReference type="PROSITE" id="PS00108">
    <property type="entry name" value="PROTEIN_KINASE_ST"/>
    <property type="match status" value="1"/>
</dbReference>
<gene>
    <name evidence="8" type="primary">pknB_1</name>
    <name evidence="8" type="ORF">NCTC10207_00780</name>
</gene>
<dbReference type="InterPro" id="IPR008271">
    <property type="entry name" value="Ser/Thr_kinase_AS"/>
</dbReference>
<dbReference type="AlphaFoldDB" id="A0A7Z9A393"/>
<dbReference type="RefSeq" id="WP_126499825.1">
    <property type="nucleotide sequence ID" value="NZ_CAURSG010000011.1"/>
</dbReference>
<dbReference type="Pfam" id="PF00069">
    <property type="entry name" value="Pkinase"/>
    <property type="match status" value="1"/>
</dbReference>
<proteinExistence type="predicted"/>
<evidence type="ECO:0000256" key="1">
    <source>
        <dbReference type="ARBA" id="ARBA00022679"/>
    </source>
</evidence>
<dbReference type="EMBL" id="LR134479">
    <property type="protein sequence ID" value="VEI22695.1"/>
    <property type="molecule type" value="Genomic_DNA"/>
</dbReference>
<organism evidence="8 9">
    <name type="scientific">Rothia aeria</name>
    <dbReference type="NCBI Taxonomy" id="172042"/>
    <lineage>
        <taxon>Bacteria</taxon>
        <taxon>Bacillati</taxon>
        <taxon>Actinomycetota</taxon>
        <taxon>Actinomycetes</taxon>
        <taxon>Micrococcales</taxon>
        <taxon>Micrococcaceae</taxon>
        <taxon>Rothia</taxon>
    </lineage>
</organism>
<feature type="transmembrane region" description="Helical" evidence="6">
    <location>
        <begin position="474"/>
        <end position="498"/>
    </location>
</feature>
<evidence type="ECO:0000256" key="5">
    <source>
        <dbReference type="SAM" id="MobiDB-lite"/>
    </source>
</evidence>
<dbReference type="EC" id="2.7.11.1" evidence="8"/>
<dbReference type="InterPro" id="IPR000719">
    <property type="entry name" value="Prot_kinase_dom"/>
</dbReference>
<name>A0A7Z9A393_9MICC</name>
<evidence type="ECO:0000256" key="3">
    <source>
        <dbReference type="ARBA" id="ARBA00022777"/>
    </source>
</evidence>
<dbReference type="GO" id="GO:0005524">
    <property type="term" value="F:ATP binding"/>
    <property type="evidence" value="ECO:0007669"/>
    <property type="project" value="UniProtKB-KW"/>
</dbReference>
<keyword evidence="6" id="KW-1133">Transmembrane helix</keyword>
<evidence type="ECO:0000313" key="8">
    <source>
        <dbReference type="EMBL" id="VEI22695.1"/>
    </source>
</evidence>
<keyword evidence="2" id="KW-0547">Nucleotide-binding</keyword>
<keyword evidence="4" id="KW-0067">ATP-binding</keyword>
<evidence type="ECO:0000259" key="7">
    <source>
        <dbReference type="PROSITE" id="PS50011"/>
    </source>
</evidence>
<dbReference type="SMART" id="SM00220">
    <property type="entry name" value="S_TKc"/>
    <property type="match status" value="1"/>
</dbReference>
<sequence>MMNPPPSSTPSSSPASSATRGRDWLNGIIFDEHYLAGPLIAGGGMAEVYYATDTWLNDSPVAIKILKPELAASPENQRKFYSEESSLRQMGGGHVIGVLSSGEQTVRGQKLRYIVMEYVHGCTLGQLLRERGALSVGEALQILLPVVEGLSEAHARRLVHSDIKPGNILLDVTETVKLADFGLTRRDDQALTGEIMGTPAYAAPELVKGQQTGAPADIFALGVMMYLMFAGHLPFDGIANSSEVHRYNANVEIPPVAEAAPGLDPGLAGLISWCTRQQPEDRPENALEVLTDLRDVTAHMSEEELAWRTPLVEEPEVPLWEAVEHIAETTGLAQMVHNSPISGIGRAEDLLVGTNRRAQAAKPVLPMEEYVPLSIGIGPETRPVNPALARGDIPLGGQRSLDGSSARMHYGALRPELAQRSPNNVFGLPRTPPGPNRSPQRRPASHPQARPGPRPFPRNRRLPAERLGPPPSPFTVVTGVVVLLVALVLAGFVGWLLAQSVLQSTWWANLSQMFGGL</sequence>
<evidence type="ECO:0000256" key="4">
    <source>
        <dbReference type="ARBA" id="ARBA00022840"/>
    </source>
</evidence>
<keyword evidence="6" id="KW-0812">Transmembrane</keyword>
<evidence type="ECO:0000313" key="9">
    <source>
        <dbReference type="Proteomes" id="UP000282386"/>
    </source>
</evidence>
<keyword evidence="6" id="KW-0472">Membrane</keyword>
<reference evidence="8 9" key="1">
    <citation type="submission" date="2018-12" db="EMBL/GenBank/DDBJ databases">
        <authorList>
            <consortium name="Pathogen Informatics"/>
        </authorList>
    </citation>
    <scope>NUCLEOTIDE SEQUENCE [LARGE SCALE GENOMIC DNA]</scope>
    <source>
        <strain evidence="8 9">NCTC10207</strain>
    </source>
</reference>
<dbReference type="CDD" id="cd14014">
    <property type="entry name" value="STKc_PknB_like"/>
    <property type="match status" value="1"/>
</dbReference>
<dbReference type="PANTHER" id="PTHR43289">
    <property type="entry name" value="MITOGEN-ACTIVATED PROTEIN KINASE KINASE KINASE 20-RELATED"/>
    <property type="match status" value="1"/>
</dbReference>
<feature type="region of interest" description="Disordered" evidence="5">
    <location>
        <begin position="421"/>
        <end position="470"/>
    </location>
</feature>
<protein>
    <submittedName>
        <fullName evidence="8">Serine/threonine-protein kinase pknB</fullName>
        <ecNumber evidence="8">2.7.11.1</ecNumber>
    </submittedName>
</protein>
<dbReference type="GO" id="GO:0004674">
    <property type="term" value="F:protein serine/threonine kinase activity"/>
    <property type="evidence" value="ECO:0007669"/>
    <property type="project" value="UniProtKB-EC"/>
</dbReference>
<evidence type="ECO:0000256" key="2">
    <source>
        <dbReference type="ARBA" id="ARBA00022741"/>
    </source>
</evidence>
<dbReference type="PROSITE" id="PS50011">
    <property type="entry name" value="PROTEIN_KINASE_DOM"/>
    <property type="match status" value="1"/>
</dbReference>
<dbReference type="InterPro" id="IPR011009">
    <property type="entry name" value="Kinase-like_dom_sf"/>
</dbReference>
<evidence type="ECO:0000256" key="6">
    <source>
        <dbReference type="SAM" id="Phobius"/>
    </source>
</evidence>
<keyword evidence="3 8" id="KW-0418">Kinase</keyword>